<evidence type="ECO:0000256" key="1">
    <source>
        <dbReference type="ARBA" id="ARBA00022598"/>
    </source>
</evidence>
<gene>
    <name evidence="7" type="ORF">A2042_02260</name>
</gene>
<dbReference type="AlphaFoldDB" id="A0A1F7RP46"/>
<dbReference type="SUPFAM" id="SSF55681">
    <property type="entry name" value="Class II aaRS and biotin synthetases"/>
    <property type="match status" value="1"/>
</dbReference>
<proteinExistence type="predicted"/>
<name>A0A1F7RP46_9BACT</name>
<dbReference type="GO" id="GO:0005737">
    <property type="term" value="C:cytoplasm"/>
    <property type="evidence" value="ECO:0007669"/>
    <property type="project" value="TreeGrafter"/>
</dbReference>
<keyword evidence="4" id="KW-0092">Biotin</keyword>
<dbReference type="EMBL" id="MGDB01000005">
    <property type="protein sequence ID" value="OGL43329.1"/>
    <property type="molecule type" value="Genomic_DNA"/>
</dbReference>
<dbReference type="Proteomes" id="UP000178526">
    <property type="component" value="Unassembled WGS sequence"/>
</dbReference>
<dbReference type="SUPFAM" id="SSF50037">
    <property type="entry name" value="C-terminal domain of transcriptional repressors"/>
    <property type="match status" value="1"/>
</dbReference>
<evidence type="ECO:0000313" key="8">
    <source>
        <dbReference type="Proteomes" id="UP000178526"/>
    </source>
</evidence>
<keyword evidence="1 7" id="KW-0436">Ligase</keyword>
<dbReference type="Gene3D" id="2.30.30.100">
    <property type="match status" value="1"/>
</dbReference>
<dbReference type="GO" id="GO:0004077">
    <property type="term" value="F:biotin--[biotin carboxyl-carrier protein] ligase activity"/>
    <property type="evidence" value="ECO:0007669"/>
    <property type="project" value="UniProtKB-EC"/>
</dbReference>
<dbReference type="Gene3D" id="3.30.930.10">
    <property type="entry name" value="Bira Bifunctional Protein, Domain 2"/>
    <property type="match status" value="1"/>
</dbReference>
<dbReference type="CDD" id="cd16442">
    <property type="entry name" value="BPL"/>
    <property type="match status" value="1"/>
</dbReference>
<evidence type="ECO:0000313" key="7">
    <source>
        <dbReference type="EMBL" id="OGL43329.1"/>
    </source>
</evidence>
<keyword evidence="2" id="KW-0547">Nucleotide-binding</keyword>
<evidence type="ECO:0000259" key="6">
    <source>
        <dbReference type="PROSITE" id="PS51733"/>
    </source>
</evidence>
<organism evidence="7 8">
    <name type="scientific">Candidatus Schekmanbacteria bacterium GWA2_38_11</name>
    <dbReference type="NCBI Taxonomy" id="1817876"/>
    <lineage>
        <taxon>Bacteria</taxon>
        <taxon>Candidatus Schekmaniibacteriota</taxon>
    </lineage>
</organism>
<dbReference type="InterPro" id="IPR008988">
    <property type="entry name" value="Transcriptional_repressor_C"/>
</dbReference>
<evidence type="ECO:0000256" key="4">
    <source>
        <dbReference type="ARBA" id="ARBA00023267"/>
    </source>
</evidence>
<evidence type="ECO:0000256" key="5">
    <source>
        <dbReference type="ARBA" id="ARBA00024227"/>
    </source>
</evidence>
<sequence>MTENFEKLTPEIISKLVLPKMFCENVEYFEETSSTNDIAKAMADSGAKEGTLVIAESQAHGKGRWGRNWESPKYLGIYVSIILRPKLNKEIIPFISLISGIATAETIKEEMGLDAKIKWPNDILIREKKVSGILIEGSIIQDRLEFLILGIGINVNNETFKGEYLHTPTSLRIEKDGNIISRKNILERLLVKLEKWYFLLLKEPDGKETILKRYKELSHTLGKEVTLRAGKDLLKGTAIDIDQMGFLVLKDKKGKLERIPSGELTNES</sequence>
<dbReference type="EC" id="6.3.4.15" evidence="5"/>
<accession>A0A1F7RP46</accession>
<protein>
    <recommendedName>
        <fullName evidence="5">biotin--[biotin carboxyl-carrier protein] ligase</fullName>
        <ecNumber evidence="5">6.3.4.15</ecNumber>
    </recommendedName>
</protein>
<evidence type="ECO:0000256" key="3">
    <source>
        <dbReference type="ARBA" id="ARBA00022840"/>
    </source>
</evidence>
<dbReference type="PANTHER" id="PTHR12835">
    <property type="entry name" value="BIOTIN PROTEIN LIGASE"/>
    <property type="match status" value="1"/>
</dbReference>
<dbReference type="Pfam" id="PF03099">
    <property type="entry name" value="BPL_LplA_LipB"/>
    <property type="match status" value="1"/>
</dbReference>
<dbReference type="Pfam" id="PF02237">
    <property type="entry name" value="BPL_C"/>
    <property type="match status" value="1"/>
</dbReference>
<feature type="domain" description="BPL/LPL catalytic" evidence="6">
    <location>
        <begin position="7"/>
        <end position="201"/>
    </location>
</feature>
<dbReference type="InterPro" id="IPR045864">
    <property type="entry name" value="aa-tRNA-synth_II/BPL/LPL"/>
</dbReference>
<dbReference type="InterPro" id="IPR003142">
    <property type="entry name" value="BPL_C"/>
</dbReference>
<dbReference type="NCBIfam" id="TIGR00121">
    <property type="entry name" value="birA_ligase"/>
    <property type="match status" value="1"/>
</dbReference>
<dbReference type="PANTHER" id="PTHR12835:SF5">
    <property type="entry name" value="BIOTIN--PROTEIN LIGASE"/>
    <property type="match status" value="1"/>
</dbReference>
<reference evidence="7 8" key="1">
    <citation type="journal article" date="2016" name="Nat. Commun.">
        <title>Thousands of microbial genomes shed light on interconnected biogeochemical processes in an aquifer system.</title>
        <authorList>
            <person name="Anantharaman K."/>
            <person name="Brown C.T."/>
            <person name="Hug L.A."/>
            <person name="Sharon I."/>
            <person name="Castelle C.J."/>
            <person name="Probst A.J."/>
            <person name="Thomas B.C."/>
            <person name="Singh A."/>
            <person name="Wilkins M.J."/>
            <person name="Karaoz U."/>
            <person name="Brodie E.L."/>
            <person name="Williams K.H."/>
            <person name="Hubbard S.S."/>
            <person name="Banfield J.F."/>
        </authorList>
    </citation>
    <scope>NUCLEOTIDE SEQUENCE [LARGE SCALE GENOMIC DNA]</scope>
</reference>
<comment type="caution">
    <text evidence="7">The sequence shown here is derived from an EMBL/GenBank/DDBJ whole genome shotgun (WGS) entry which is preliminary data.</text>
</comment>
<dbReference type="InterPro" id="IPR004143">
    <property type="entry name" value="BPL_LPL_catalytic"/>
</dbReference>
<dbReference type="InterPro" id="IPR004408">
    <property type="entry name" value="Biotin_CoA_COase_ligase"/>
</dbReference>
<evidence type="ECO:0000256" key="2">
    <source>
        <dbReference type="ARBA" id="ARBA00022741"/>
    </source>
</evidence>
<keyword evidence="3" id="KW-0067">ATP-binding</keyword>
<dbReference type="GO" id="GO:0005524">
    <property type="term" value="F:ATP binding"/>
    <property type="evidence" value="ECO:0007669"/>
    <property type="project" value="UniProtKB-KW"/>
</dbReference>
<dbReference type="PROSITE" id="PS51733">
    <property type="entry name" value="BPL_LPL_CATALYTIC"/>
    <property type="match status" value="1"/>
</dbReference>